<protein>
    <recommendedName>
        <fullName evidence="1">DAGKc domain-containing protein</fullName>
    </recommendedName>
</protein>
<dbReference type="PROSITE" id="PS50146">
    <property type="entry name" value="DAGK"/>
    <property type="match status" value="1"/>
</dbReference>
<dbReference type="InterPro" id="IPR016064">
    <property type="entry name" value="NAD/diacylglycerol_kinase_sf"/>
</dbReference>
<evidence type="ECO:0000259" key="1">
    <source>
        <dbReference type="PROSITE" id="PS50146"/>
    </source>
</evidence>
<dbReference type="InterPro" id="IPR017438">
    <property type="entry name" value="ATP-NAD_kinase_N"/>
</dbReference>
<organism evidence="2">
    <name type="scientific">marine sediment metagenome</name>
    <dbReference type="NCBI Taxonomy" id="412755"/>
    <lineage>
        <taxon>unclassified sequences</taxon>
        <taxon>metagenomes</taxon>
        <taxon>ecological metagenomes</taxon>
    </lineage>
</organism>
<evidence type="ECO:0000313" key="2">
    <source>
        <dbReference type="EMBL" id="GAH66290.1"/>
    </source>
</evidence>
<feature type="domain" description="DAGKc" evidence="1">
    <location>
        <begin position="1"/>
        <end position="60"/>
    </location>
</feature>
<reference evidence="2" key="1">
    <citation type="journal article" date="2014" name="Front. Microbiol.">
        <title>High frequency of phylogenetically diverse reductive dehalogenase-homologous genes in deep subseafloor sedimentary metagenomes.</title>
        <authorList>
            <person name="Kawai M."/>
            <person name="Futagami T."/>
            <person name="Toyoda A."/>
            <person name="Takaki Y."/>
            <person name="Nishi S."/>
            <person name="Hori S."/>
            <person name="Arai W."/>
            <person name="Tsubouchi T."/>
            <person name="Morono Y."/>
            <person name="Uchiyama I."/>
            <person name="Ito T."/>
            <person name="Fujiyama A."/>
            <person name="Inagaki F."/>
            <person name="Takami H."/>
        </authorList>
    </citation>
    <scope>NUCLEOTIDE SEQUENCE</scope>
    <source>
        <strain evidence="2">Expedition CK06-06</strain>
    </source>
</reference>
<proteinExistence type="predicted"/>
<dbReference type="Pfam" id="PF00781">
    <property type="entry name" value="DAGK_cat"/>
    <property type="match status" value="1"/>
</dbReference>
<dbReference type="EMBL" id="BARU01033337">
    <property type="protein sequence ID" value="GAH66290.1"/>
    <property type="molecule type" value="Genomic_DNA"/>
</dbReference>
<sequence>MSEVIRGLSGTDCPLGVIPAGTANILAKELGIPLDPLGAVRAVLAGEVREMDLFRVNGRLGAMVTSAGLDAAITRWMARSRRG</sequence>
<dbReference type="SUPFAM" id="SSF111331">
    <property type="entry name" value="NAD kinase/diacylglycerol kinase-like"/>
    <property type="match status" value="1"/>
</dbReference>
<accession>X1IAH5</accession>
<dbReference type="AlphaFoldDB" id="X1IAH5"/>
<feature type="non-terminal residue" evidence="2">
    <location>
        <position position="83"/>
    </location>
</feature>
<dbReference type="InterPro" id="IPR001206">
    <property type="entry name" value="Diacylglycerol_kinase_cat_dom"/>
</dbReference>
<gene>
    <name evidence="2" type="ORF">S03H2_52482</name>
</gene>
<dbReference type="Gene3D" id="2.60.200.40">
    <property type="match status" value="1"/>
</dbReference>
<name>X1IAH5_9ZZZZ</name>
<dbReference type="GO" id="GO:0016301">
    <property type="term" value="F:kinase activity"/>
    <property type="evidence" value="ECO:0007669"/>
    <property type="project" value="InterPro"/>
</dbReference>
<comment type="caution">
    <text evidence="2">The sequence shown here is derived from an EMBL/GenBank/DDBJ whole genome shotgun (WGS) entry which is preliminary data.</text>
</comment>
<dbReference type="Gene3D" id="3.40.50.10330">
    <property type="entry name" value="Probable inorganic polyphosphate/atp-NAD kinase, domain 1"/>
    <property type="match status" value="1"/>
</dbReference>